<feature type="transmembrane region" description="Helical" evidence="6">
    <location>
        <begin position="411"/>
        <end position="433"/>
    </location>
</feature>
<feature type="transmembrane region" description="Helical" evidence="6">
    <location>
        <begin position="115"/>
        <end position="132"/>
    </location>
</feature>
<keyword evidence="7" id="KW-0732">Signal</keyword>
<keyword evidence="3 6" id="KW-1133">Transmembrane helix</keyword>
<evidence type="ECO:0000256" key="4">
    <source>
        <dbReference type="ARBA" id="ARBA00023136"/>
    </source>
</evidence>
<evidence type="ECO:0000256" key="7">
    <source>
        <dbReference type="SAM" id="SignalP"/>
    </source>
</evidence>
<keyword evidence="11" id="KW-1185">Reference proteome</keyword>
<dbReference type="GO" id="GO:0015990">
    <property type="term" value="P:electron transport coupled proton transport"/>
    <property type="evidence" value="ECO:0007669"/>
    <property type="project" value="TreeGrafter"/>
</dbReference>
<protein>
    <submittedName>
        <fullName evidence="10">NADH-quinone oxidoreductase subunit L</fullName>
    </submittedName>
</protein>
<feature type="transmembrane region" description="Helical" evidence="6">
    <location>
        <begin position="338"/>
        <end position="355"/>
    </location>
</feature>
<feature type="transmembrane region" description="Helical" evidence="6">
    <location>
        <begin position="31"/>
        <end position="54"/>
    </location>
</feature>
<dbReference type="GO" id="GO:0042773">
    <property type="term" value="P:ATP synthesis coupled electron transport"/>
    <property type="evidence" value="ECO:0007669"/>
    <property type="project" value="InterPro"/>
</dbReference>
<sequence>MMTVATVLSCLLPLASTLALAFSGERLGPRASTLIGVGSVGLAALATAWALLAYSGASQSVTLWTWVSVGDFQPTIGLTVDRLSLVMMGIITGVGFLIHLFAAWYMAGEAGITRFYAWMNLFVFSMLILVLADNLLLLFLGWEGVGLCSYGLIGYYYQDEANNWAAFKAFIVTRIGDVFLALGMFLIFVEIGSLDIGQVLDQAPRVWAEGSATANIAALLILGGALGKSAQVPLHTWLPDAMAGPTPVSALIHAATMVTAGVYLIARLNGLFLLAPDVLLLVGVIGAVSLLLAGFAALAQTDIKRVLAYSTMSQIGYMFVALGVGAFDAAIFHLTTHAFFKALLFLSAGSVIISCHHEQEMGKLGGLWRQLPVAYAGFLVGGAALVALPLVSAGFFSKDEILWQTMAADRAGLLIAGLLGAVLTGLYTVRLILGIFHGEPGSHHARHPEPGKNLFTHHLPLIVLAVLSTFLGAWLYPGLGELFPAAPGEAADTGHTLLQVLATGAVIAGLALAGWLFLMRRQWLHSVVEKGAGARCWTLLNRAWGFDALFKWGLVRPWQWLVHGLRCDFINRGMNLLALIARVGNAGLVRTQNGRVRTYACVMVLGVTVILISLVLTRGGGT</sequence>
<dbReference type="Proteomes" id="UP000321303">
    <property type="component" value="Unassembled WGS sequence"/>
</dbReference>
<evidence type="ECO:0000313" key="11">
    <source>
        <dbReference type="Proteomes" id="UP000321303"/>
    </source>
</evidence>
<organism evidence="10 11">
    <name type="scientific">Halovibrio variabilis</name>
    <dbReference type="NCBI Taxonomy" id="31910"/>
    <lineage>
        <taxon>Bacteria</taxon>
        <taxon>Pseudomonadati</taxon>
        <taxon>Pseudomonadota</taxon>
        <taxon>Gammaproteobacteria</taxon>
        <taxon>Oceanospirillales</taxon>
        <taxon>Halomonadaceae</taxon>
        <taxon>Halovibrio</taxon>
    </lineage>
</organism>
<feature type="transmembrane region" description="Helical" evidence="6">
    <location>
        <begin position="206"/>
        <end position="227"/>
    </location>
</feature>
<feature type="transmembrane region" description="Helical" evidence="6">
    <location>
        <begin position="454"/>
        <end position="476"/>
    </location>
</feature>
<dbReference type="PRINTS" id="PR01434">
    <property type="entry name" value="NADHDHGNASE5"/>
</dbReference>
<dbReference type="PRINTS" id="PR01435">
    <property type="entry name" value="NPOXDRDTASE5"/>
</dbReference>
<dbReference type="AlphaFoldDB" id="A0A511UUI5"/>
<feature type="transmembrane region" description="Helical" evidence="6">
    <location>
        <begin position="178"/>
        <end position="200"/>
    </location>
</feature>
<keyword evidence="2 5" id="KW-0812">Transmembrane</keyword>
<dbReference type="Gene3D" id="1.20.5.2700">
    <property type="match status" value="1"/>
</dbReference>
<evidence type="ECO:0000256" key="2">
    <source>
        <dbReference type="ARBA" id="ARBA00022692"/>
    </source>
</evidence>
<dbReference type="NCBIfam" id="TIGR01974">
    <property type="entry name" value="NDH_I_L"/>
    <property type="match status" value="1"/>
</dbReference>
<dbReference type="Pfam" id="PF00662">
    <property type="entry name" value="Proton_antipo_N"/>
    <property type="match status" value="1"/>
</dbReference>
<feature type="domain" description="NADH-Ubiquinone oxidoreductase (complex I) chain 5 N-terminal" evidence="9">
    <location>
        <begin position="66"/>
        <end position="116"/>
    </location>
</feature>
<dbReference type="GO" id="GO:0008137">
    <property type="term" value="F:NADH dehydrogenase (ubiquinone) activity"/>
    <property type="evidence" value="ECO:0007669"/>
    <property type="project" value="InterPro"/>
</dbReference>
<proteinExistence type="predicted"/>
<feature type="transmembrane region" description="Helical" evidence="6">
    <location>
        <begin position="496"/>
        <end position="518"/>
    </location>
</feature>
<comment type="subcellular location">
    <subcellularLocation>
        <location evidence="1">Endomembrane system</location>
        <topology evidence="1">Multi-pass membrane protein</topology>
    </subcellularLocation>
    <subcellularLocation>
        <location evidence="5">Membrane</location>
        <topology evidence="5">Multi-pass membrane protein</topology>
    </subcellularLocation>
</comment>
<evidence type="ECO:0000259" key="9">
    <source>
        <dbReference type="Pfam" id="PF00662"/>
    </source>
</evidence>
<dbReference type="OrthoDB" id="9811798at2"/>
<feature type="transmembrane region" description="Helical" evidence="6">
    <location>
        <begin position="278"/>
        <end position="299"/>
    </location>
</feature>
<keyword evidence="4 6" id="KW-0472">Membrane</keyword>
<feature type="transmembrane region" description="Helical" evidence="6">
    <location>
        <begin position="598"/>
        <end position="616"/>
    </location>
</feature>
<dbReference type="PANTHER" id="PTHR42829:SF2">
    <property type="entry name" value="NADH-UBIQUINONE OXIDOREDUCTASE CHAIN 5"/>
    <property type="match status" value="1"/>
</dbReference>
<feature type="transmembrane region" description="Helical" evidence="6">
    <location>
        <begin position="367"/>
        <end position="391"/>
    </location>
</feature>
<comment type="caution">
    <text evidence="10">The sequence shown here is derived from an EMBL/GenBank/DDBJ whole genome shotgun (WGS) entry which is preliminary data.</text>
</comment>
<reference evidence="10 11" key="1">
    <citation type="submission" date="2019-07" db="EMBL/GenBank/DDBJ databases">
        <title>Whole genome shotgun sequence of Halomonas variabilis NBRC 102410.</title>
        <authorList>
            <person name="Hosoyama A."/>
            <person name="Uohara A."/>
            <person name="Ohji S."/>
            <person name="Ichikawa N."/>
        </authorList>
    </citation>
    <scope>NUCLEOTIDE SEQUENCE [LARGE SCALE GENOMIC DNA]</scope>
    <source>
        <strain evidence="10 11">NBRC 102410</strain>
    </source>
</reference>
<feature type="domain" description="NADH:quinone oxidoreductase/Mrp antiporter transmembrane" evidence="8">
    <location>
        <begin position="132"/>
        <end position="424"/>
    </location>
</feature>
<feature type="transmembrane region" description="Helical" evidence="6">
    <location>
        <begin position="306"/>
        <end position="332"/>
    </location>
</feature>
<evidence type="ECO:0000256" key="6">
    <source>
        <dbReference type="SAM" id="Phobius"/>
    </source>
</evidence>
<feature type="signal peptide" evidence="7">
    <location>
        <begin position="1"/>
        <end position="21"/>
    </location>
</feature>
<feature type="transmembrane region" description="Helical" evidence="6">
    <location>
        <begin position="248"/>
        <end position="266"/>
    </location>
</feature>
<dbReference type="PANTHER" id="PTHR42829">
    <property type="entry name" value="NADH-UBIQUINONE OXIDOREDUCTASE CHAIN 5"/>
    <property type="match status" value="1"/>
</dbReference>
<feature type="chain" id="PRO_5022174737" evidence="7">
    <location>
        <begin position="22"/>
        <end position="622"/>
    </location>
</feature>
<evidence type="ECO:0000259" key="8">
    <source>
        <dbReference type="Pfam" id="PF00361"/>
    </source>
</evidence>
<evidence type="ECO:0000256" key="3">
    <source>
        <dbReference type="ARBA" id="ARBA00022989"/>
    </source>
</evidence>
<evidence type="ECO:0000256" key="5">
    <source>
        <dbReference type="RuleBase" id="RU000320"/>
    </source>
</evidence>
<dbReference type="GO" id="GO:0016020">
    <property type="term" value="C:membrane"/>
    <property type="evidence" value="ECO:0007669"/>
    <property type="project" value="UniProtKB-SubCell"/>
</dbReference>
<dbReference type="NCBIfam" id="NF005141">
    <property type="entry name" value="PRK06590.1"/>
    <property type="match status" value="1"/>
</dbReference>
<dbReference type="RefSeq" id="WP_146876509.1">
    <property type="nucleotide sequence ID" value="NZ_BJXV01000026.1"/>
</dbReference>
<feature type="transmembrane region" description="Helical" evidence="6">
    <location>
        <begin position="138"/>
        <end position="157"/>
    </location>
</feature>
<dbReference type="InterPro" id="IPR018393">
    <property type="entry name" value="NADHpl_OxRdtase_5_subgr"/>
</dbReference>
<dbReference type="InterPro" id="IPR001516">
    <property type="entry name" value="Proton_antipo_N"/>
</dbReference>
<dbReference type="InterPro" id="IPR003945">
    <property type="entry name" value="NU5C-like"/>
</dbReference>
<dbReference type="GO" id="GO:0003954">
    <property type="term" value="F:NADH dehydrogenase activity"/>
    <property type="evidence" value="ECO:0007669"/>
    <property type="project" value="TreeGrafter"/>
</dbReference>
<evidence type="ECO:0000256" key="1">
    <source>
        <dbReference type="ARBA" id="ARBA00004127"/>
    </source>
</evidence>
<gene>
    <name evidence="10" type="primary">nuoL</name>
    <name evidence="10" type="ORF">HVA01_32470</name>
</gene>
<dbReference type="Pfam" id="PF00361">
    <property type="entry name" value="Proton_antipo_M"/>
    <property type="match status" value="1"/>
</dbReference>
<feature type="transmembrane region" description="Helical" evidence="6">
    <location>
        <begin position="86"/>
        <end position="108"/>
    </location>
</feature>
<evidence type="ECO:0000313" key="10">
    <source>
        <dbReference type="EMBL" id="GEN29601.1"/>
    </source>
</evidence>
<dbReference type="GO" id="GO:0012505">
    <property type="term" value="C:endomembrane system"/>
    <property type="evidence" value="ECO:0007669"/>
    <property type="project" value="UniProtKB-SubCell"/>
</dbReference>
<name>A0A511UUI5_9GAMM</name>
<accession>A0A511UUI5</accession>
<dbReference type="InterPro" id="IPR001750">
    <property type="entry name" value="ND/Mrp_TM"/>
</dbReference>
<dbReference type="EMBL" id="BJXV01000026">
    <property type="protein sequence ID" value="GEN29601.1"/>
    <property type="molecule type" value="Genomic_DNA"/>
</dbReference>